<keyword evidence="5" id="KW-1185">Reference proteome</keyword>
<feature type="domain" description="Thioester" evidence="3">
    <location>
        <begin position="66"/>
        <end position="165"/>
    </location>
</feature>
<dbReference type="InterPro" id="IPR023849">
    <property type="entry name" value="TQXA_dom"/>
</dbReference>
<dbReference type="NCBIfam" id="TIGR01167">
    <property type="entry name" value="LPXTG_anchor"/>
    <property type="match status" value="1"/>
</dbReference>
<organism evidence="4 5">
    <name type="scientific">Streptomyces pyxinae</name>
    <dbReference type="NCBI Taxonomy" id="2970734"/>
    <lineage>
        <taxon>Bacteria</taxon>
        <taxon>Bacillati</taxon>
        <taxon>Actinomycetota</taxon>
        <taxon>Actinomycetes</taxon>
        <taxon>Kitasatosporales</taxon>
        <taxon>Streptomycetaceae</taxon>
        <taxon>Streptomyces</taxon>
    </lineage>
</organism>
<dbReference type="Proteomes" id="UP001431313">
    <property type="component" value="Unassembled WGS sequence"/>
</dbReference>
<evidence type="ECO:0000313" key="5">
    <source>
        <dbReference type="Proteomes" id="UP001431313"/>
    </source>
</evidence>
<evidence type="ECO:0000256" key="1">
    <source>
        <dbReference type="SAM" id="MobiDB-lite"/>
    </source>
</evidence>
<feature type="region of interest" description="Disordered" evidence="1">
    <location>
        <begin position="381"/>
        <end position="409"/>
    </location>
</feature>
<name>A0ABT2CPM1_9ACTN</name>
<evidence type="ECO:0000259" key="3">
    <source>
        <dbReference type="Pfam" id="PF08341"/>
    </source>
</evidence>
<dbReference type="NCBIfam" id="TIGR03934">
    <property type="entry name" value="TQXA_dom"/>
    <property type="match status" value="1"/>
</dbReference>
<dbReference type="InterPro" id="IPR013552">
    <property type="entry name" value="Thioester_dom"/>
</dbReference>
<dbReference type="Pfam" id="PF08341">
    <property type="entry name" value="TED"/>
    <property type="match status" value="1"/>
</dbReference>
<sequence length="460" mass="46238">MVAGPLAGTGTADTGSTPVARPGGATATLTGLTVADRAVLRIDGRRQELPAGLFAMTVDGGGTLKTYGVDLHSPAQENAAYAETSWSQTSLGANPAAGKIRWILQHSYPQVDDLTALAKAAGSGPLTRETAAAGTQVAIWRHSDRARVDALDPAAERLADWLGKQARYVPEPPPSLSLESPVVAGRTGTRLGPVTVRTGAARVTVAGPADTTSGVRVTGADGRPVTSAVNGGRLWFDVPAAAAPGTASLTVQVTTTVPVGRAFAGVTKSQTQILAGSSESTTTATATATWAKKGPIPALSARKNCAAGGVDITAVNQGDAAFAFELLGTEHYVPPGAVRTVPVPLAEDQAYELTLTGTDGFVKAFDGLLDCATTGSTLAATARKDQDRDPGAAGGTPAGPLTAGTVPMGGGEDLAATGASGATPMIAGVALGMVLLGGTALFLLRRKEQAAAEEGPYAEE</sequence>
<feature type="region of interest" description="Disordered" evidence="1">
    <location>
        <begin position="1"/>
        <end position="24"/>
    </location>
</feature>
<comment type="caution">
    <text evidence="4">The sequence shown here is derived from an EMBL/GenBank/DDBJ whole genome shotgun (WGS) entry which is preliminary data.</text>
</comment>
<keyword evidence="2" id="KW-0812">Transmembrane</keyword>
<protein>
    <submittedName>
        <fullName evidence="4">Thioester domain-containing protein</fullName>
    </submittedName>
</protein>
<proteinExistence type="predicted"/>
<accession>A0ABT2CPM1</accession>
<evidence type="ECO:0000313" key="4">
    <source>
        <dbReference type="EMBL" id="MCS0638596.1"/>
    </source>
</evidence>
<feature type="transmembrane region" description="Helical" evidence="2">
    <location>
        <begin position="425"/>
        <end position="444"/>
    </location>
</feature>
<keyword evidence="2" id="KW-0472">Membrane</keyword>
<dbReference type="NCBIfam" id="NF041528">
    <property type="entry name" value="strep_LAETG"/>
    <property type="match status" value="1"/>
</dbReference>
<dbReference type="RefSeq" id="WP_258789897.1">
    <property type="nucleotide sequence ID" value="NZ_JANUGQ010000024.1"/>
</dbReference>
<reference evidence="4" key="1">
    <citation type="submission" date="2022-08" db="EMBL/GenBank/DDBJ databases">
        <authorList>
            <person name="Somphong A."/>
            <person name="Phongsopitanun W."/>
        </authorList>
    </citation>
    <scope>NUCLEOTIDE SEQUENCE</scope>
    <source>
        <strain evidence="4">LP05-1</strain>
    </source>
</reference>
<gene>
    <name evidence="4" type="ORF">NX801_23650</name>
</gene>
<evidence type="ECO:0000256" key="2">
    <source>
        <dbReference type="SAM" id="Phobius"/>
    </source>
</evidence>
<keyword evidence="2" id="KW-1133">Transmembrane helix</keyword>
<dbReference type="EMBL" id="JANUGQ010000024">
    <property type="protein sequence ID" value="MCS0638596.1"/>
    <property type="molecule type" value="Genomic_DNA"/>
</dbReference>